<evidence type="ECO:0000256" key="3">
    <source>
        <dbReference type="ARBA" id="ARBA00022630"/>
    </source>
</evidence>
<proteinExistence type="predicted"/>
<dbReference type="GO" id="GO:0005524">
    <property type="term" value="F:ATP binding"/>
    <property type="evidence" value="ECO:0007669"/>
    <property type="project" value="UniProtKB-KW"/>
</dbReference>
<dbReference type="InterPro" id="IPR036425">
    <property type="entry name" value="MoaB/Mog-like_dom_sf"/>
</dbReference>
<name>A0AAE0F5Z6_9CHLO</name>
<feature type="domain" description="MoaB/Mog" evidence="13">
    <location>
        <begin position="249"/>
        <end position="353"/>
    </location>
</feature>
<keyword evidence="6" id="KW-0548">Nucleotidyltransferase</keyword>
<dbReference type="CDD" id="cd23948">
    <property type="entry name" value="FAD_synthase"/>
    <property type="match status" value="1"/>
</dbReference>
<comment type="catalytic activity">
    <reaction evidence="12">
        <text>FMN + ATP + H(+) = FAD + diphosphate</text>
        <dbReference type="Rhea" id="RHEA:17237"/>
        <dbReference type="ChEBI" id="CHEBI:15378"/>
        <dbReference type="ChEBI" id="CHEBI:30616"/>
        <dbReference type="ChEBI" id="CHEBI:33019"/>
        <dbReference type="ChEBI" id="CHEBI:57692"/>
        <dbReference type="ChEBI" id="CHEBI:58210"/>
        <dbReference type="EC" id="2.7.7.2"/>
    </reaction>
</comment>
<evidence type="ECO:0000259" key="13">
    <source>
        <dbReference type="SMART" id="SM00852"/>
    </source>
</evidence>
<keyword evidence="15" id="KW-1185">Reference proteome</keyword>
<dbReference type="InterPro" id="IPR001453">
    <property type="entry name" value="MoaB/Mog_dom"/>
</dbReference>
<dbReference type="AlphaFoldDB" id="A0AAE0F5Z6"/>
<reference evidence="14 15" key="1">
    <citation type="journal article" date="2015" name="Genome Biol. Evol.">
        <title>Comparative Genomics of a Bacterivorous Green Alga Reveals Evolutionary Causalities and Consequences of Phago-Mixotrophic Mode of Nutrition.</title>
        <authorList>
            <person name="Burns J.A."/>
            <person name="Paasch A."/>
            <person name="Narechania A."/>
            <person name="Kim E."/>
        </authorList>
    </citation>
    <scope>NUCLEOTIDE SEQUENCE [LARGE SCALE GENOMIC DNA]</scope>
    <source>
        <strain evidence="14 15">PLY_AMNH</strain>
    </source>
</reference>
<evidence type="ECO:0000256" key="4">
    <source>
        <dbReference type="ARBA" id="ARBA00022643"/>
    </source>
</evidence>
<dbReference type="SUPFAM" id="SSF52402">
    <property type="entry name" value="Adenine nucleotide alpha hydrolases-like"/>
    <property type="match status" value="1"/>
</dbReference>
<keyword evidence="7" id="KW-0547">Nucleotide-binding</keyword>
<comment type="pathway">
    <text evidence="1">Cofactor biosynthesis; FAD biosynthesis; FAD from FMN: step 1/1.</text>
</comment>
<dbReference type="GO" id="GO:0003919">
    <property type="term" value="F:FMN adenylyltransferase activity"/>
    <property type="evidence" value="ECO:0007669"/>
    <property type="project" value="UniProtKB-EC"/>
</dbReference>
<organism evidence="14 15">
    <name type="scientific">Cymbomonas tetramitiformis</name>
    <dbReference type="NCBI Taxonomy" id="36881"/>
    <lineage>
        <taxon>Eukaryota</taxon>
        <taxon>Viridiplantae</taxon>
        <taxon>Chlorophyta</taxon>
        <taxon>Pyramimonadophyceae</taxon>
        <taxon>Pyramimonadales</taxon>
        <taxon>Pyramimonadaceae</taxon>
        <taxon>Cymbomonas</taxon>
    </lineage>
</organism>
<dbReference type="GO" id="GO:0006747">
    <property type="term" value="P:FAD biosynthetic process"/>
    <property type="evidence" value="ECO:0007669"/>
    <property type="project" value="TreeGrafter"/>
</dbReference>
<evidence type="ECO:0000256" key="9">
    <source>
        <dbReference type="ARBA" id="ARBA00022840"/>
    </source>
</evidence>
<keyword evidence="9" id="KW-0067">ATP-binding</keyword>
<dbReference type="Pfam" id="PF00994">
    <property type="entry name" value="MoCF_biosynth"/>
    <property type="match status" value="1"/>
</dbReference>
<keyword evidence="8" id="KW-0274">FAD</keyword>
<protein>
    <recommendedName>
        <fullName evidence="2">FAD synthase</fullName>
        <ecNumber evidence="2">2.7.7.2</ecNumber>
    </recommendedName>
    <alternativeName>
        <fullName evidence="10">FAD pyrophosphorylase</fullName>
    </alternativeName>
    <alternativeName>
        <fullName evidence="11">FMN adenylyltransferase</fullName>
    </alternativeName>
</protein>
<dbReference type="EMBL" id="LGRX02025930">
    <property type="protein sequence ID" value="KAK3251620.1"/>
    <property type="molecule type" value="Genomic_DNA"/>
</dbReference>
<comment type="caution">
    <text evidence="14">The sequence shown here is derived from an EMBL/GenBank/DDBJ whole genome shotgun (WGS) entry which is preliminary data.</text>
</comment>
<evidence type="ECO:0000256" key="5">
    <source>
        <dbReference type="ARBA" id="ARBA00022679"/>
    </source>
</evidence>
<sequence>MDFYKELYRRITSEDVPDSLRIPLKSALKVIEQGLRLYGAKSLINSFNGGKDATVILHLVEAYVAYNAPETRVRSAFWEEKNSFREIDTFVLTCETKHHLDIIRYACSFTEGLNDLVQSKGCKAVFLGTRRADPNGEKAESYEPSSTNWPAFMRINPVLDWSYENVWCFLRSFNLDYCELYDRGYTSLGNTTNTLPNPLLLKSDGTYRPAYELAEGHCERLGRVSSSAQEEKTVATGKDGEQVRGSTVGMVVIGDEVLKGKVEEKNVGLVMKMLHQRGACLREVVIVPDEKEAIAANVLAQSSKLDVVLTSGGVGPTHDDITMDSKESEIMITGCLRKVAATGWRVQMHVPVKP</sequence>
<dbReference type="Gene3D" id="3.40.980.10">
    <property type="entry name" value="MoaB/Mog-like domain"/>
    <property type="match status" value="1"/>
</dbReference>
<dbReference type="EC" id="2.7.7.2" evidence="2"/>
<evidence type="ECO:0000256" key="8">
    <source>
        <dbReference type="ARBA" id="ARBA00022827"/>
    </source>
</evidence>
<keyword evidence="4" id="KW-0288">FMN</keyword>
<evidence type="ECO:0000256" key="6">
    <source>
        <dbReference type="ARBA" id="ARBA00022695"/>
    </source>
</evidence>
<dbReference type="PANTHER" id="PTHR23293">
    <property type="entry name" value="FAD SYNTHETASE-RELATED FMN ADENYLYLTRANSFERASE"/>
    <property type="match status" value="1"/>
</dbReference>
<evidence type="ECO:0000256" key="2">
    <source>
        <dbReference type="ARBA" id="ARBA00012393"/>
    </source>
</evidence>
<evidence type="ECO:0000256" key="7">
    <source>
        <dbReference type="ARBA" id="ARBA00022741"/>
    </source>
</evidence>
<keyword evidence="3" id="KW-0285">Flavoprotein</keyword>
<accession>A0AAE0F5Z6</accession>
<dbReference type="SUPFAM" id="SSF53218">
    <property type="entry name" value="Molybdenum cofactor biosynthesis proteins"/>
    <property type="match status" value="1"/>
</dbReference>
<dbReference type="InterPro" id="IPR014729">
    <property type="entry name" value="Rossmann-like_a/b/a_fold"/>
</dbReference>
<dbReference type="InterPro" id="IPR002500">
    <property type="entry name" value="PAPS_reduct_dom"/>
</dbReference>
<gene>
    <name evidence="14" type="ORF">CYMTET_39047</name>
</gene>
<evidence type="ECO:0000313" key="14">
    <source>
        <dbReference type="EMBL" id="KAK3251620.1"/>
    </source>
</evidence>
<keyword evidence="5" id="KW-0808">Transferase</keyword>
<dbReference type="Gene3D" id="3.40.50.620">
    <property type="entry name" value="HUPs"/>
    <property type="match status" value="1"/>
</dbReference>
<evidence type="ECO:0000256" key="10">
    <source>
        <dbReference type="ARBA" id="ARBA00031145"/>
    </source>
</evidence>
<evidence type="ECO:0000256" key="11">
    <source>
        <dbReference type="ARBA" id="ARBA00031871"/>
    </source>
</evidence>
<evidence type="ECO:0000256" key="1">
    <source>
        <dbReference type="ARBA" id="ARBA00004726"/>
    </source>
</evidence>
<dbReference type="Pfam" id="PF01507">
    <property type="entry name" value="PAPS_reduct"/>
    <property type="match status" value="1"/>
</dbReference>
<evidence type="ECO:0000313" key="15">
    <source>
        <dbReference type="Proteomes" id="UP001190700"/>
    </source>
</evidence>
<dbReference type="PANTHER" id="PTHR23293:SF9">
    <property type="entry name" value="FAD SYNTHASE"/>
    <property type="match status" value="1"/>
</dbReference>
<evidence type="ECO:0000256" key="12">
    <source>
        <dbReference type="ARBA" id="ARBA00049494"/>
    </source>
</evidence>
<dbReference type="Proteomes" id="UP001190700">
    <property type="component" value="Unassembled WGS sequence"/>
</dbReference>
<dbReference type="SMART" id="SM00852">
    <property type="entry name" value="MoCF_biosynth"/>
    <property type="match status" value="1"/>
</dbReference>